<comment type="similarity">
    <text evidence="1 7">Belongs to the class-II pyridine nucleotide-disulfide oxidoreductase family.</text>
</comment>
<accession>A0A923HTB5</accession>
<keyword evidence="11" id="KW-1185">Reference proteome</keyword>
<feature type="domain" description="FAD/NAD(P)-binding" evidence="9">
    <location>
        <begin position="3"/>
        <end position="290"/>
    </location>
</feature>
<dbReference type="Proteomes" id="UP000616595">
    <property type="component" value="Unassembled WGS sequence"/>
</dbReference>
<dbReference type="EC" id="1.8.1.9" evidence="7"/>
<keyword evidence="6 7" id="KW-0676">Redox-active center</keyword>
<dbReference type="AlphaFoldDB" id="A0A923HTB5"/>
<evidence type="ECO:0000256" key="6">
    <source>
        <dbReference type="ARBA" id="ARBA00023284"/>
    </source>
</evidence>
<dbReference type="RefSeq" id="WP_148567731.1">
    <property type="nucleotide sequence ID" value="NZ_RXYA01000012.1"/>
</dbReference>
<sequence>MSYDTIIIGAGPAGLAAGLYAARGALKVLIIEKGGIGGQIATSWDIENYPGSPPNSTGPSLTERMREQCEEFGVEFSTRTYQSFSITLNGFAIETDSGSLETQTLIVATGAEPKMIGCKGERELRGMGVSYCATCDANFFKGLKVAVLGGGDTALEESLYLTKYAKEVVIIHRRDELRGAKILQQRIKDNEKISLILDSVVEEIKGNGLVEGIVVKNVKTGETSVVPVDGVFVFVGQKPNMEPFVGSLERDARDYLITDEDMRTNISGIFAAGDVRRKSLRQVVTATADGAIAAVNVIKFIEELK</sequence>
<evidence type="ECO:0000256" key="7">
    <source>
        <dbReference type="RuleBase" id="RU003880"/>
    </source>
</evidence>
<dbReference type="PRINTS" id="PR00469">
    <property type="entry name" value="PNDRDTASEII"/>
</dbReference>
<name>A0A923HTB5_9FIRM</name>
<comment type="caution">
    <text evidence="10">The sequence shown here is derived from an EMBL/GenBank/DDBJ whole genome shotgun (WGS) entry which is preliminary data.</text>
</comment>
<dbReference type="GO" id="GO:0004791">
    <property type="term" value="F:thioredoxin-disulfide reductase (NADPH) activity"/>
    <property type="evidence" value="ECO:0007669"/>
    <property type="project" value="UniProtKB-UniRule"/>
</dbReference>
<dbReference type="GO" id="GO:0005737">
    <property type="term" value="C:cytoplasm"/>
    <property type="evidence" value="ECO:0007669"/>
    <property type="project" value="InterPro"/>
</dbReference>
<keyword evidence="4 7" id="KW-0560">Oxidoreductase</keyword>
<gene>
    <name evidence="10" type="primary">trxB</name>
    <name evidence="10" type="ORF">GH810_08065</name>
</gene>
<dbReference type="InterPro" id="IPR023753">
    <property type="entry name" value="FAD/NAD-binding_dom"/>
</dbReference>
<dbReference type="InterPro" id="IPR008255">
    <property type="entry name" value="Pyr_nucl-diS_OxRdtase_2_AS"/>
</dbReference>
<keyword evidence="8" id="KW-0521">NADP</keyword>
<evidence type="ECO:0000313" key="10">
    <source>
        <dbReference type="EMBL" id="MBC3888263.1"/>
    </source>
</evidence>
<proteinExistence type="inferred from homology"/>
<evidence type="ECO:0000256" key="4">
    <source>
        <dbReference type="ARBA" id="ARBA00023002"/>
    </source>
</evidence>
<dbReference type="PANTHER" id="PTHR48105">
    <property type="entry name" value="THIOREDOXIN REDUCTASE 1-RELATED-RELATED"/>
    <property type="match status" value="1"/>
</dbReference>
<dbReference type="PRINTS" id="PR00368">
    <property type="entry name" value="FADPNR"/>
</dbReference>
<evidence type="ECO:0000256" key="2">
    <source>
        <dbReference type="ARBA" id="ARBA00022630"/>
    </source>
</evidence>
<dbReference type="OrthoDB" id="9806179at2"/>
<evidence type="ECO:0000256" key="1">
    <source>
        <dbReference type="ARBA" id="ARBA00009333"/>
    </source>
</evidence>
<dbReference type="SUPFAM" id="SSF51905">
    <property type="entry name" value="FAD/NAD(P)-binding domain"/>
    <property type="match status" value="1"/>
</dbReference>
<dbReference type="InterPro" id="IPR005982">
    <property type="entry name" value="Thioredox_Rdtase"/>
</dbReference>
<reference evidence="10" key="1">
    <citation type="submission" date="2019-10" db="EMBL/GenBank/DDBJ databases">
        <authorList>
            <person name="Ross D.E."/>
            <person name="Gulliver D."/>
        </authorList>
    </citation>
    <scope>NUCLEOTIDE SEQUENCE</scope>
    <source>
        <strain evidence="10">DER-2019</strain>
    </source>
</reference>
<dbReference type="InterPro" id="IPR050097">
    <property type="entry name" value="Ferredoxin-NADP_redctase_2"/>
</dbReference>
<dbReference type="Gene3D" id="3.50.50.60">
    <property type="entry name" value="FAD/NAD(P)-binding domain"/>
    <property type="match status" value="2"/>
</dbReference>
<reference evidence="10" key="2">
    <citation type="submission" date="2020-10" db="EMBL/GenBank/DDBJ databases">
        <title>Comparative genomics of the Acetobacterium genus.</title>
        <authorList>
            <person name="Marshall C."/>
            <person name="May H."/>
            <person name="Norman S."/>
        </authorList>
    </citation>
    <scope>NUCLEOTIDE SEQUENCE</scope>
    <source>
        <strain evidence="10">DER-2019</strain>
    </source>
</reference>
<keyword evidence="5" id="KW-1015">Disulfide bond</keyword>
<evidence type="ECO:0000256" key="3">
    <source>
        <dbReference type="ARBA" id="ARBA00022827"/>
    </source>
</evidence>
<comment type="cofactor">
    <cofactor evidence="8">
        <name>FAD</name>
        <dbReference type="ChEBI" id="CHEBI:57692"/>
    </cofactor>
    <text evidence="8">Binds 1 FAD per subunit.</text>
</comment>
<dbReference type="PROSITE" id="PS00573">
    <property type="entry name" value="PYRIDINE_REDOX_2"/>
    <property type="match status" value="1"/>
</dbReference>
<dbReference type="GO" id="GO:0019430">
    <property type="term" value="P:removal of superoxide radicals"/>
    <property type="evidence" value="ECO:0007669"/>
    <property type="project" value="UniProtKB-UniRule"/>
</dbReference>
<protein>
    <recommendedName>
        <fullName evidence="7">Thioredoxin reductase</fullName>
        <ecNumber evidence="7">1.8.1.9</ecNumber>
    </recommendedName>
</protein>
<comment type="catalytic activity">
    <reaction evidence="7">
        <text>[thioredoxin]-dithiol + NADP(+) = [thioredoxin]-disulfide + NADPH + H(+)</text>
        <dbReference type="Rhea" id="RHEA:20345"/>
        <dbReference type="Rhea" id="RHEA-COMP:10698"/>
        <dbReference type="Rhea" id="RHEA-COMP:10700"/>
        <dbReference type="ChEBI" id="CHEBI:15378"/>
        <dbReference type="ChEBI" id="CHEBI:29950"/>
        <dbReference type="ChEBI" id="CHEBI:50058"/>
        <dbReference type="ChEBI" id="CHEBI:57783"/>
        <dbReference type="ChEBI" id="CHEBI:58349"/>
        <dbReference type="EC" id="1.8.1.9"/>
    </reaction>
</comment>
<evidence type="ECO:0000256" key="5">
    <source>
        <dbReference type="ARBA" id="ARBA00023157"/>
    </source>
</evidence>
<evidence type="ECO:0000313" key="11">
    <source>
        <dbReference type="Proteomes" id="UP000616595"/>
    </source>
</evidence>
<keyword evidence="2 7" id="KW-0285">Flavoprotein</keyword>
<dbReference type="NCBIfam" id="TIGR01292">
    <property type="entry name" value="TRX_reduct"/>
    <property type="match status" value="1"/>
</dbReference>
<dbReference type="Pfam" id="PF07992">
    <property type="entry name" value="Pyr_redox_2"/>
    <property type="match status" value="1"/>
</dbReference>
<keyword evidence="3 7" id="KW-0274">FAD</keyword>
<organism evidence="10 11">
    <name type="scientific">Acetobacterium paludosum</name>
    <dbReference type="NCBI Taxonomy" id="52693"/>
    <lineage>
        <taxon>Bacteria</taxon>
        <taxon>Bacillati</taxon>
        <taxon>Bacillota</taxon>
        <taxon>Clostridia</taxon>
        <taxon>Eubacteriales</taxon>
        <taxon>Eubacteriaceae</taxon>
        <taxon>Acetobacterium</taxon>
    </lineage>
</organism>
<dbReference type="InterPro" id="IPR036188">
    <property type="entry name" value="FAD/NAD-bd_sf"/>
</dbReference>
<evidence type="ECO:0000259" key="9">
    <source>
        <dbReference type="Pfam" id="PF07992"/>
    </source>
</evidence>
<dbReference type="EMBL" id="WJBD01000008">
    <property type="protein sequence ID" value="MBC3888263.1"/>
    <property type="molecule type" value="Genomic_DNA"/>
</dbReference>
<evidence type="ECO:0000256" key="8">
    <source>
        <dbReference type="RuleBase" id="RU003881"/>
    </source>
</evidence>
<comment type="subunit">
    <text evidence="7">Homodimer.</text>
</comment>